<accession>A0A2A6D027</accession>
<comment type="subcellular location">
    <subcellularLocation>
        <location evidence="1">Membrane</location>
        <topology evidence="1">Multi-pass membrane protein</topology>
    </subcellularLocation>
</comment>
<dbReference type="SUPFAM" id="SSF103473">
    <property type="entry name" value="MFS general substrate transporter"/>
    <property type="match status" value="1"/>
</dbReference>
<reference evidence="3" key="1">
    <citation type="journal article" date="2008" name="Nat. Genet.">
        <title>The Pristionchus pacificus genome provides a unique perspective on nematode lifestyle and parasitism.</title>
        <authorList>
            <person name="Dieterich C."/>
            <person name="Clifton S.W."/>
            <person name="Schuster L.N."/>
            <person name="Chinwalla A."/>
            <person name="Delehaunty K."/>
            <person name="Dinkelacker I."/>
            <person name="Fulton L."/>
            <person name="Fulton R."/>
            <person name="Godfrey J."/>
            <person name="Minx P."/>
            <person name="Mitreva M."/>
            <person name="Roeseler W."/>
            <person name="Tian H."/>
            <person name="Witte H."/>
            <person name="Yang S.P."/>
            <person name="Wilson R.K."/>
            <person name="Sommer R.J."/>
        </authorList>
    </citation>
    <scope>NUCLEOTIDE SEQUENCE [LARGE SCALE GENOMIC DNA]</scope>
    <source>
        <strain evidence="3">PS312</strain>
    </source>
</reference>
<dbReference type="GO" id="GO:0022857">
    <property type="term" value="F:transmembrane transporter activity"/>
    <property type="evidence" value="ECO:0000318"/>
    <property type="project" value="GO_Central"/>
</dbReference>
<evidence type="ECO:0000313" key="3">
    <source>
        <dbReference type="Proteomes" id="UP000005239"/>
    </source>
</evidence>
<evidence type="ECO:0000313" key="2">
    <source>
        <dbReference type="EnsemblMetazoa" id="PPA17402.1"/>
    </source>
</evidence>
<dbReference type="PROSITE" id="PS50850">
    <property type="entry name" value="MFS"/>
    <property type="match status" value="1"/>
</dbReference>
<organism evidence="2 3">
    <name type="scientific">Pristionchus pacificus</name>
    <name type="common">Parasitic nematode worm</name>
    <dbReference type="NCBI Taxonomy" id="54126"/>
    <lineage>
        <taxon>Eukaryota</taxon>
        <taxon>Metazoa</taxon>
        <taxon>Ecdysozoa</taxon>
        <taxon>Nematoda</taxon>
        <taxon>Chromadorea</taxon>
        <taxon>Rhabditida</taxon>
        <taxon>Rhabditina</taxon>
        <taxon>Diplogasteromorpha</taxon>
        <taxon>Diplogasteroidea</taxon>
        <taxon>Neodiplogasteridae</taxon>
        <taxon>Pristionchus</taxon>
    </lineage>
</organism>
<dbReference type="PANTHER" id="PTHR44115">
    <property type="entry name" value="PROTEIN CBG09704"/>
    <property type="match status" value="1"/>
</dbReference>
<keyword evidence="3" id="KW-1185">Reference proteome</keyword>
<dbReference type="Proteomes" id="UP000005239">
    <property type="component" value="Unassembled WGS sequence"/>
</dbReference>
<dbReference type="AlphaFoldDB" id="A0A2A6D027"/>
<dbReference type="PANTHER" id="PTHR44115:SF4">
    <property type="entry name" value="OXIDOREDUCTASE"/>
    <property type="match status" value="1"/>
</dbReference>
<dbReference type="FunFam" id="1.20.1250.20:FF:000355">
    <property type="entry name" value="SLC (SoLute Carrier) homolog"/>
    <property type="match status" value="1"/>
</dbReference>
<reference evidence="2" key="2">
    <citation type="submission" date="2022-06" db="UniProtKB">
        <authorList>
            <consortium name="EnsemblMetazoa"/>
        </authorList>
    </citation>
    <scope>IDENTIFICATION</scope>
    <source>
        <strain evidence="2">PS312</strain>
    </source>
</reference>
<protein>
    <submittedName>
        <fullName evidence="2">Dehydrogenase</fullName>
    </submittedName>
</protein>
<accession>A0A8R1YHR6</accession>
<dbReference type="FunFam" id="3.40.50.720:FF:000084">
    <property type="entry name" value="Short-chain dehydrogenase reductase"/>
    <property type="match status" value="1"/>
</dbReference>
<evidence type="ECO:0000256" key="1">
    <source>
        <dbReference type="ARBA" id="ARBA00004141"/>
    </source>
</evidence>
<dbReference type="FunFam" id="1.20.1250.20:FF:000941">
    <property type="entry name" value="Uncharacterized protein"/>
    <property type="match status" value="1"/>
</dbReference>
<dbReference type="Pfam" id="PF07690">
    <property type="entry name" value="MFS_1"/>
    <property type="match status" value="1"/>
</dbReference>
<dbReference type="GO" id="GO:0016020">
    <property type="term" value="C:membrane"/>
    <property type="evidence" value="ECO:0000318"/>
    <property type="project" value="GO_Central"/>
</dbReference>
<proteinExistence type="predicted"/>
<dbReference type="InterPro" id="IPR036259">
    <property type="entry name" value="MFS_trans_sf"/>
</dbReference>
<dbReference type="SUPFAM" id="SSF51735">
    <property type="entry name" value="NAD(P)-binding Rossmann-fold domains"/>
    <property type="match status" value="1"/>
</dbReference>
<dbReference type="Gene3D" id="1.20.1250.20">
    <property type="entry name" value="MFS general substrate transporter like domains"/>
    <property type="match status" value="2"/>
</dbReference>
<dbReference type="Pfam" id="PF13561">
    <property type="entry name" value="adh_short_C2"/>
    <property type="match status" value="1"/>
</dbReference>
<dbReference type="InterPro" id="IPR011701">
    <property type="entry name" value="MFS"/>
</dbReference>
<dbReference type="InterPro" id="IPR036291">
    <property type="entry name" value="NAD(P)-bd_dom_sf"/>
</dbReference>
<dbReference type="Gene3D" id="3.40.50.720">
    <property type="entry name" value="NAD(P)-binding Rossmann-like Domain"/>
    <property type="match status" value="1"/>
</dbReference>
<gene>
    <name evidence="2" type="primary">WBGene00106956</name>
</gene>
<name>A0A2A6D027_PRIPA</name>
<dbReference type="EnsemblMetazoa" id="PPA17402.1">
    <property type="protein sequence ID" value="PPA17402.1"/>
    <property type="gene ID" value="WBGene00106956"/>
</dbReference>
<dbReference type="InterPro" id="IPR002347">
    <property type="entry name" value="SDR_fam"/>
</dbReference>
<dbReference type="PRINTS" id="PR00081">
    <property type="entry name" value="GDHRDH"/>
</dbReference>
<dbReference type="InterPro" id="IPR020846">
    <property type="entry name" value="MFS_dom"/>
</dbReference>
<sequence length="729" mass="79524">MLPADMTNSPLLSIHSHRPKIAILLMFGLYCSVSMRMNLSMAIVCMVKHEGSVHSHLNISLPKGCVPQTNVEYSGDLEWTSSMQSMLFSAAYYGSLFTSPFAGRLADKYGPKLTFMLCLLPYTVGTYLTPFLARSSYTAIWIDRFIMGIGDGFLMPSLGSVISRWFPHSERSTVAGFSSSGFQLASLISALFSASLCKTEWGWPSIFYVFGTMGSAWMVLWCIFASNTPGESKFASVVEKQFLEGKVAKRATKQVRVPYRKIIFSPAVNTVYFCFFAHNFATGIMTALLPTYFKEYLYLPLHKVSTYTTVFFFGQLIAKYGGGMLSDYLNNTNKLTFTNTAKLMQGGGSYISFFSLLGLSFLPTCEDPWWALLFLGFFGLGASMTYSGYFTSLVSVAPPYAGSVIAVAMVYANTGSLLGPMMVGLIGHLTGVSKPSDVQPWGTVEANTIDKDTSSDKDSVEGEDIAGYARFEDRSSNGIGRGTAKLFAAQGAKVTITGRNAEALKITKNECLSVGAKEENILEIIADVSDETVPAMIVKKTVEKFGGLDVLVNNAGICLMDPDENRLYIEAPIPLFDQMMKVNLRAVILFTQASVPHLEKTKGAVVNISSIAGFPFAMQAGLDQLTVQCAADLLKKGIRVNSVNPGIIDTDIWAKLGLSNDQVQKALDSWGTDTTQIPIGRYGTPEDIGKLILFLSDRSQSEFIIGQRIVIDGGTLLMNTLLSTFAQNM</sequence>
<dbReference type="PRINTS" id="PR00080">
    <property type="entry name" value="SDRFAMILY"/>
</dbReference>